<evidence type="ECO:0000259" key="5">
    <source>
        <dbReference type="PROSITE" id="PS51387"/>
    </source>
</evidence>
<name>A0ABT2LP90_9HYPH</name>
<dbReference type="InterPro" id="IPR016164">
    <property type="entry name" value="FAD-linked_Oxase-like_C"/>
</dbReference>
<sequence length="977" mass="108132">MANIRAEPPSRPSDEAVAALVADLERRIRGEVRFRTEDQALYSTDASNYRQVPIGVVIPCDEEDAVEAVACCREHGVPILPRGCGTSLSGETCNVAVVLDFSKYHNRVLDIDYENKRARVQSGTIFDDLRGEVERNGLTVAFDTSTHAYATIGGMVGNNSCGVHSVLAEKMGAGSGRTEDNIHELEVLTYDGLRLKVGPTPEDELERIIREGGRRGEIYGRLKALRDKYADLIRERYPQIPRRVSGYSLPQLLPEHGFNVARALVGTEGTCVTVLDATVGLVESPPARVMLVLGYPDVYATGDHVPEVRASGPVGLEAIDARLIENMRRKGLHTKDLDLLPEGGGWLLAEFGGENQEEAEAQARELMDALGKGSHPPSMRLITSPEEQTAIWHIRESGLGATAFVPGREDNWPGWEDSAVPPERVGEYLRDLKALFDRYDYSASLYGHFGQGCIHCRINFDVRTSEGVAKWRSFMDDAADLVVRYGGSFSGEHGDGQARAALLPKLFGEELVNAFREFKAIWDPEGRMNPGKVVDPYPITAHLQAGPDYRPPKLDTHFAYPEDEGSFARAISRCVGVGKCRMRGGQVMCPSFMATREEEHTTRGRAHSLFEMLHGGPIKDGWKSEEVHEALDLCLACKGCKSDCPINVDMATYKAEFMAHYYEGRRRPVHMYSMGLIYWWARAASRMPGTANFFTRTEPFAAILKRVGGIATERQMPAFASPTLTTWFRRRSSQDGVPGGRRVLLWPDTFTNYLTPEPGKAAVEVLEAAGYRVEIPPRPLCCGRPLYAIGMLDRAKKLWRQTLDHLRPAIREGVPLVGVEPSCVAAFRDELVNLSPDDEDARTLSNQTFLLSEFLREEGFEPPRLERRALVHYHCNHHAIMGKEAENEVLDALGLDHRDLNAGCCGMAGPFGFEADHYDVSIKCGERVLLPAVRRADPDALVIANGFSCREQIAQCTGRQAVHLAEVLRMAMNGDAA</sequence>
<dbReference type="SUPFAM" id="SSF46548">
    <property type="entry name" value="alpha-helical ferredoxin"/>
    <property type="match status" value="1"/>
</dbReference>
<keyword evidence="3" id="KW-0274">FAD</keyword>
<dbReference type="InterPro" id="IPR016167">
    <property type="entry name" value="FAD-bd_PCMH_sub1"/>
</dbReference>
<dbReference type="Gene3D" id="3.30.70.2740">
    <property type="match status" value="1"/>
</dbReference>
<comment type="cofactor">
    <cofactor evidence="1">
        <name>FAD</name>
        <dbReference type="ChEBI" id="CHEBI:57692"/>
    </cofactor>
</comment>
<accession>A0ABT2LP90</accession>
<dbReference type="InterPro" id="IPR016169">
    <property type="entry name" value="FAD-bd_PCMH_sub2"/>
</dbReference>
<dbReference type="Gene3D" id="3.30.43.10">
    <property type="entry name" value="Uridine Diphospho-n-acetylenolpyruvylglucosamine Reductase, domain 2"/>
    <property type="match status" value="1"/>
</dbReference>
<dbReference type="InterPro" id="IPR016166">
    <property type="entry name" value="FAD-bd_PCMH"/>
</dbReference>
<proteinExistence type="predicted"/>
<evidence type="ECO:0000256" key="1">
    <source>
        <dbReference type="ARBA" id="ARBA00001974"/>
    </source>
</evidence>
<dbReference type="InterPro" id="IPR017896">
    <property type="entry name" value="4Fe4S_Fe-S-bd"/>
</dbReference>
<keyword evidence="4" id="KW-0560">Oxidoreductase</keyword>
<dbReference type="Pfam" id="PF02913">
    <property type="entry name" value="FAD-oxidase_C"/>
    <property type="match status" value="1"/>
</dbReference>
<dbReference type="Gene3D" id="3.30.465.10">
    <property type="match status" value="1"/>
</dbReference>
<dbReference type="Gene3D" id="1.10.45.10">
    <property type="entry name" value="Vanillyl-alcohol Oxidase, Chain A, domain 4"/>
    <property type="match status" value="1"/>
</dbReference>
<dbReference type="RefSeq" id="WP_260904051.1">
    <property type="nucleotide sequence ID" value="NZ_JAOCZP010000004.1"/>
</dbReference>
<dbReference type="Proteomes" id="UP001320831">
    <property type="component" value="Unassembled WGS sequence"/>
</dbReference>
<keyword evidence="2" id="KW-0285">Flavoprotein</keyword>
<evidence type="ECO:0000313" key="7">
    <source>
        <dbReference type="Proteomes" id="UP001320831"/>
    </source>
</evidence>
<reference evidence="6 7" key="1">
    <citation type="submission" date="2022-09" db="EMBL/GenBank/DDBJ databases">
        <title>Chelativorans salina sp. nov., a novel slightly halophilic bacterium isolated from a saline lake sediment enrichment.</title>
        <authorList>
            <person name="Gao L."/>
            <person name="Fang B.-Z."/>
            <person name="Li W.-J."/>
        </authorList>
    </citation>
    <scope>NUCLEOTIDE SEQUENCE [LARGE SCALE GENOMIC DNA]</scope>
    <source>
        <strain evidence="6 7">EGI FJ00035</strain>
    </source>
</reference>
<dbReference type="InterPro" id="IPR004017">
    <property type="entry name" value="Cys_rich_dom"/>
</dbReference>
<keyword evidence="7" id="KW-1185">Reference proteome</keyword>
<dbReference type="EMBL" id="JAOCZP010000004">
    <property type="protein sequence ID" value="MCT7376277.1"/>
    <property type="molecule type" value="Genomic_DNA"/>
</dbReference>
<dbReference type="Pfam" id="PF01565">
    <property type="entry name" value="FAD_binding_4"/>
    <property type="match status" value="1"/>
</dbReference>
<dbReference type="PROSITE" id="PS51387">
    <property type="entry name" value="FAD_PCMH"/>
    <property type="match status" value="1"/>
</dbReference>
<dbReference type="Pfam" id="PF02754">
    <property type="entry name" value="CCG"/>
    <property type="match status" value="1"/>
</dbReference>
<dbReference type="SUPFAM" id="SSF56176">
    <property type="entry name" value="FAD-binding/transporter-associated domain-like"/>
    <property type="match status" value="1"/>
</dbReference>
<dbReference type="InterPro" id="IPR006094">
    <property type="entry name" value="Oxid_FAD_bind_N"/>
</dbReference>
<dbReference type="PANTHER" id="PTHR11748">
    <property type="entry name" value="D-LACTATE DEHYDROGENASE"/>
    <property type="match status" value="1"/>
</dbReference>
<feature type="domain" description="FAD-binding PCMH-type" evidence="5">
    <location>
        <begin position="49"/>
        <end position="284"/>
    </location>
</feature>
<dbReference type="InterPro" id="IPR004113">
    <property type="entry name" value="FAD-bd_oxidored_4_C"/>
</dbReference>
<dbReference type="InterPro" id="IPR016171">
    <property type="entry name" value="Vanillyl_alc_oxidase_C-sub2"/>
</dbReference>
<dbReference type="InterPro" id="IPR036318">
    <property type="entry name" value="FAD-bd_PCMH-like_sf"/>
</dbReference>
<evidence type="ECO:0000256" key="3">
    <source>
        <dbReference type="ARBA" id="ARBA00022827"/>
    </source>
</evidence>
<organism evidence="6 7">
    <name type="scientific">Chelativorans salis</name>
    <dbReference type="NCBI Taxonomy" id="2978478"/>
    <lineage>
        <taxon>Bacteria</taxon>
        <taxon>Pseudomonadati</taxon>
        <taxon>Pseudomonadota</taxon>
        <taxon>Alphaproteobacteria</taxon>
        <taxon>Hyphomicrobiales</taxon>
        <taxon>Phyllobacteriaceae</taxon>
        <taxon>Chelativorans</taxon>
    </lineage>
</organism>
<gene>
    <name evidence="6" type="ORF">N5A92_14660</name>
</gene>
<dbReference type="SUPFAM" id="SSF55103">
    <property type="entry name" value="FAD-linked oxidases, C-terminal domain"/>
    <property type="match status" value="1"/>
</dbReference>
<protein>
    <submittedName>
        <fullName evidence="6">FAD-binding protein</fullName>
    </submittedName>
</protein>
<dbReference type="PANTHER" id="PTHR11748:SF119">
    <property type="entry name" value="D-2-HYDROXYGLUTARATE DEHYDROGENASE"/>
    <property type="match status" value="1"/>
</dbReference>
<evidence type="ECO:0000256" key="4">
    <source>
        <dbReference type="ARBA" id="ARBA00023002"/>
    </source>
</evidence>
<comment type="caution">
    <text evidence="6">The sequence shown here is derived from an EMBL/GenBank/DDBJ whole genome shotgun (WGS) entry which is preliminary data.</text>
</comment>
<evidence type="ECO:0000256" key="2">
    <source>
        <dbReference type="ARBA" id="ARBA00022630"/>
    </source>
</evidence>
<evidence type="ECO:0000313" key="6">
    <source>
        <dbReference type="EMBL" id="MCT7376277.1"/>
    </source>
</evidence>
<dbReference type="Pfam" id="PF13183">
    <property type="entry name" value="Fer4_8"/>
    <property type="match status" value="1"/>
</dbReference>